<feature type="region of interest" description="Disordered" evidence="7">
    <location>
        <begin position="1"/>
        <end position="31"/>
    </location>
</feature>
<dbReference type="InterPro" id="IPR001650">
    <property type="entry name" value="Helicase_C-like"/>
</dbReference>
<dbReference type="GO" id="GO:0005524">
    <property type="term" value="F:ATP binding"/>
    <property type="evidence" value="ECO:0007669"/>
    <property type="project" value="UniProtKB-KW"/>
</dbReference>
<dbReference type="PANTHER" id="PTHR47958">
    <property type="entry name" value="ATP-DEPENDENT RNA HELICASE DBP3"/>
    <property type="match status" value="1"/>
</dbReference>
<evidence type="ECO:0000313" key="13">
    <source>
        <dbReference type="WBParaSite" id="TCONS_00004193.p1"/>
    </source>
</evidence>
<feature type="domain" description="Helicase C-terminal" evidence="9">
    <location>
        <begin position="398"/>
        <end position="551"/>
    </location>
</feature>
<evidence type="ECO:0000256" key="3">
    <source>
        <dbReference type="ARBA" id="ARBA00022801"/>
    </source>
</evidence>
<feature type="region of interest" description="Disordered" evidence="7">
    <location>
        <begin position="50"/>
        <end position="113"/>
    </location>
</feature>
<evidence type="ECO:0000256" key="4">
    <source>
        <dbReference type="ARBA" id="ARBA00022806"/>
    </source>
</evidence>
<evidence type="ECO:0000259" key="9">
    <source>
        <dbReference type="PROSITE" id="PS51194"/>
    </source>
</evidence>
<dbReference type="GO" id="GO:0003676">
    <property type="term" value="F:nucleic acid binding"/>
    <property type="evidence" value="ECO:0007669"/>
    <property type="project" value="InterPro"/>
</dbReference>
<dbReference type="PROSITE" id="PS51194">
    <property type="entry name" value="HELICASE_CTER"/>
    <property type="match status" value="1"/>
</dbReference>
<dbReference type="AlphaFoldDB" id="A0AAF5CZA2"/>
<keyword evidence="4" id="KW-0347">Helicase</keyword>
<evidence type="ECO:0000256" key="7">
    <source>
        <dbReference type="SAM" id="MobiDB-lite"/>
    </source>
</evidence>
<evidence type="ECO:0000256" key="1">
    <source>
        <dbReference type="ARBA" id="ARBA00012552"/>
    </source>
</evidence>
<dbReference type="InterPro" id="IPR014001">
    <property type="entry name" value="Helicase_ATP-bd"/>
</dbReference>
<organism evidence="12 13">
    <name type="scientific">Strongyloides stercoralis</name>
    <name type="common">Threadworm</name>
    <dbReference type="NCBI Taxonomy" id="6248"/>
    <lineage>
        <taxon>Eukaryota</taxon>
        <taxon>Metazoa</taxon>
        <taxon>Ecdysozoa</taxon>
        <taxon>Nematoda</taxon>
        <taxon>Chromadorea</taxon>
        <taxon>Rhabditida</taxon>
        <taxon>Tylenchina</taxon>
        <taxon>Panagrolaimomorpha</taxon>
        <taxon>Strongyloidoidea</taxon>
        <taxon>Strongyloididae</taxon>
        <taxon>Strongyloides</taxon>
    </lineage>
</organism>
<dbReference type="GO" id="GO:0003724">
    <property type="term" value="F:RNA helicase activity"/>
    <property type="evidence" value="ECO:0007669"/>
    <property type="project" value="UniProtKB-EC"/>
</dbReference>
<dbReference type="InterPro" id="IPR014014">
    <property type="entry name" value="RNA_helicase_DEAD_Q_motif"/>
</dbReference>
<accession>A0AAF5CZA2</accession>
<dbReference type="InterPro" id="IPR015797">
    <property type="entry name" value="NUDIX_hydrolase-like_dom_sf"/>
</dbReference>
<evidence type="ECO:0000313" key="12">
    <source>
        <dbReference type="Proteomes" id="UP000035681"/>
    </source>
</evidence>
<feature type="short sequence motif" description="Q motif" evidence="6">
    <location>
        <begin position="160"/>
        <end position="188"/>
    </location>
</feature>
<name>A0AAF5CZA2_STRER</name>
<dbReference type="InterPro" id="IPR000086">
    <property type="entry name" value="NUDIX_hydrolase_dom"/>
</dbReference>
<sequence length="1630" mass="188401">MKGNKLLPSPLPTINEEADETNNNNDSLPTFSPLLENMSSSRTMGTGIIRGNGNNLQSLSKLKPTNSLFGRNQNSGTEKIPTTKQKVTRKEEGDTKQPYNSPKAPQKNSNNKYEFFTPIDRPCSVIFEEARRNAEWYSHLDEIDDNIVISGLNDVIDCFDKWEDANFHPTLLKNIQMSGYIKPRKIQSYVMPIIMGGYDLLGQSETGSGKTGAFLLPIIDDMLKNNWQSKRRAPFALIIVPTRELAIQIHEQARKFCEGTEYGCAKIYGQISNVYLQWELDNGCDILVATPGRLLNYLKTARVNLRSIKYLVCDEADRLVEFNFINDVNQILQSSFCPPITERHNLLFSATYPGKLEDYCRGWIKKNAVTVKNEKFNEVNRNVTHSFINVDGINRNKLIADILIEEQKEAQKNDLPLRKTLIFVDRKKTSDMMAFLLLNYGIKVSSINGDRCQEDREQVINDFRSGKLDVLVATDVAARGIDICDLDHVIISELPADFTTYIHRIGRTGRVKRGEATVFYDPKKDYALANDLINMLQNANQPIPESLQLINKNSQYKRGINCVAVSDNFDDKYYDNAENYNNFFGNNKTLSAIKKKRSLSMFERTESTFTPFTKRHKGVIEILENIQVQPKKVDEIINVLNNFMDKRMNDKPKVILLTGPPGCGKTTLMKKLFELFEFRVKCYDETQINSFGGDRKFEISTYFNLFTNFLYSSNYMPLGCYTSYGVKKVNLVFIQDLPNFIYDDPSIFSKKIVDIIKVNCNPIYVFKMTKSNVTLNNNCFWVFTPEVIKDLQIQHIQMSPVANTFMLAALKKYVDENKIITLANGCNFKGRIKCNRVWEEILSLANGDIRQGKIIIDFGTNVSDEVPGHKRRKSNASDGSNVIVNYQKTFDPDVLTIFDYGKRLKVDPFHLLGKMFYAKRLDNKEVNFKILASHKQIENILLPSLEKLKRPLPLKTSVSEVVAIKPVTTTYLIELILEHENHFANDIKSLKKIYENVLEIDSKLGVGQFQYQELDNYIYEIACRSLLYYNYKSERQKNTNSNSLYLITKPTSGYKRNKQLRNVLMLKRGPTAKFMPNTFVFPGGVIEKTSDTNFPIDVTNYGSVNGKQIIPEGEKSDFALRICSLRELFEETGLLFVADKANSKKEVLSTLTDSSLSQMRDKIKEKPSLFKDLFKDFIADVGCLIPWSTWLTPVTYPMRFNVVFYAINVEENYDIDLCNKEMFTHFWDKPSHIFKKCNEQKLILPPPQYYELMRIRLAGDTDLSELTDPMLICPQIYKTIDEPKKIVNILPGDNLFIDNFEEAEKLTTREVLWKDLKMDDSKVNKNSKNLLLLRRGPTAKFLPDSYVFPGGVLEKKYDGKFPSNLTNYDKIRTPQIVPEKMENDFPLRVCSLRELFEETGLLFVTEKNNAKKKVLSSLDDEVLNKMRDKIKNNPELFKDLFKDFHLDLESLNPWSYWLTPYTIPIRFRTLFYVLNVNEDHKIDLCRKEMSDYTWMRPDDVLNNPKIKHYLPPPQVYEMCRLHWSMYEKVEMEPNLIFPQIIFAKDPTKPDVYALPGDHLYMENLPEKYKHEKRVMTFEEVDSYSKTKKINRVLFTNIANSNFSDVEIRNFDKDDANRPKMLDYILKFGSK</sequence>
<dbReference type="Pfam" id="PF00271">
    <property type="entry name" value="Helicase_C"/>
    <property type="match status" value="1"/>
</dbReference>
<dbReference type="InterPro" id="IPR027417">
    <property type="entry name" value="P-loop_NTPase"/>
</dbReference>
<dbReference type="SMART" id="SM00487">
    <property type="entry name" value="DEXDc"/>
    <property type="match status" value="1"/>
</dbReference>
<protein>
    <recommendedName>
        <fullName evidence="1">RNA helicase</fullName>
        <ecNumber evidence="1">3.6.4.13</ecNumber>
    </recommendedName>
</protein>
<dbReference type="PROSITE" id="PS51462">
    <property type="entry name" value="NUDIX"/>
    <property type="match status" value="1"/>
</dbReference>
<keyword evidence="12" id="KW-1185">Reference proteome</keyword>
<dbReference type="EC" id="3.6.4.13" evidence="1"/>
<evidence type="ECO:0000256" key="5">
    <source>
        <dbReference type="ARBA" id="ARBA00022840"/>
    </source>
</evidence>
<evidence type="ECO:0000256" key="2">
    <source>
        <dbReference type="ARBA" id="ARBA00022741"/>
    </source>
</evidence>
<reference evidence="13" key="1">
    <citation type="submission" date="2024-02" db="UniProtKB">
        <authorList>
            <consortium name="WormBaseParasite"/>
        </authorList>
    </citation>
    <scope>IDENTIFICATION</scope>
</reference>
<dbReference type="Pfam" id="PF03215">
    <property type="entry name" value="Rad17"/>
    <property type="match status" value="1"/>
</dbReference>
<feature type="compositionally biased region" description="Polar residues" evidence="7">
    <location>
        <begin position="52"/>
        <end position="85"/>
    </location>
</feature>
<dbReference type="SMART" id="SM00490">
    <property type="entry name" value="HELICc"/>
    <property type="match status" value="1"/>
</dbReference>
<evidence type="ECO:0000259" key="10">
    <source>
        <dbReference type="PROSITE" id="PS51195"/>
    </source>
</evidence>
<dbReference type="GO" id="GO:0016787">
    <property type="term" value="F:hydrolase activity"/>
    <property type="evidence" value="ECO:0007669"/>
    <property type="project" value="UniProtKB-KW"/>
</dbReference>
<dbReference type="Gene3D" id="3.40.50.300">
    <property type="entry name" value="P-loop containing nucleotide triphosphate hydrolases"/>
    <property type="match status" value="3"/>
</dbReference>
<dbReference type="InterPro" id="IPR011545">
    <property type="entry name" value="DEAD/DEAH_box_helicase_dom"/>
</dbReference>
<dbReference type="WBParaSite" id="TCONS_00004193.p1">
    <property type="protein sequence ID" value="TCONS_00004193.p1"/>
    <property type="gene ID" value="XLOC_001321"/>
</dbReference>
<evidence type="ECO:0000256" key="6">
    <source>
        <dbReference type="PROSITE-ProRule" id="PRU00552"/>
    </source>
</evidence>
<dbReference type="CDD" id="cd18787">
    <property type="entry name" value="SF2_C_DEAD"/>
    <property type="match status" value="1"/>
</dbReference>
<dbReference type="PROSITE" id="PS51195">
    <property type="entry name" value="Q_MOTIF"/>
    <property type="match status" value="1"/>
</dbReference>
<keyword evidence="2" id="KW-0547">Nucleotide-binding</keyword>
<dbReference type="PROSITE" id="PS51192">
    <property type="entry name" value="HELICASE_ATP_BIND_1"/>
    <property type="match status" value="1"/>
</dbReference>
<dbReference type="Proteomes" id="UP000035681">
    <property type="component" value="Unplaced"/>
</dbReference>
<dbReference type="Gene3D" id="3.90.79.10">
    <property type="entry name" value="Nucleoside Triphosphate Pyrophosphohydrolase"/>
    <property type="match status" value="2"/>
</dbReference>
<feature type="domain" description="Helicase ATP-binding" evidence="8">
    <location>
        <begin position="191"/>
        <end position="370"/>
    </location>
</feature>
<dbReference type="SUPFAM" id="SSF55811">
    <property type="entry name" value="Nudix"/>
    <property type="match status" value="2"/>
</dbReference>
<dbReference type="Pfam" id="PF00270">
    <property type="entry name" value="DEAD"/>
    <property type="match status" value="1"/>
</dbReference>
<evidence type="ECO:0000259" key="8">
    <source>
        <dbReference type="PROSITE" id="PS51192"/>
    </source>
</evidence>
<evidence type="ECO:0000259" key="11">
    <source>
        <dbReference type="PROSITE" id="PS51462"/>
    </source>
</evidence>
<feature type="domain" description="Nudix hydrolase" evidence="11">
    <location>
        <begin position="1313"/>
        <end position="1517"/>
    </location>
</feature>
<dbReference type="SUPFAM" id="SSF52540">
    <property type="entry name" value="P-loop containing nucleoside triphosphate hydrolases"/>
    <property type="match status" value="2"/>
</dbReference>
<dbReference type="CDD" id="cd18870">
    <property type="entry name" value="NUDIX_AcylCoAdiphos_Nudt19"/>
    <property type="match status" value="1"/>
</dbReference>
<feature type="domain" description="DEAD-box RNA helicase Q" evidence="10">
    <location>
        <begin position="160"/>
        <end position="188"/>
    </location>
</feature>
<keyword evidence="3" id="KW-0378">Hydrolase</keyword>
<proteinExistence type="predicted"/>
<keyword evidence="5" id="KW-0067">ATP-binding</keyword>